<reference evidence="1 2" key="1">
    <citation type="submission" date="2024-04" db="EMBL/GenBank/DDBJ databases">
        <title>Tritrichomonas musculus Genome.</title>
        <authorList>
            <person name="Alves-Ferreira E."/>
            <person name="Grigg M."/>
            <person name="Lorenzi H."/>
            <person name="Galac M."/>
        </authorList>
    </citation>
    <scope>NUCLEOTIDE SEQUENCE [LARGE SCALE GENOMIC DNA]</scope>
    <source>
        <strain evidence="1 2">EAF2021</strain>
    </source>
</reference>
<dbReference type="Proteomes" id="UP001470230">
    <property type="component" value="Unassembled WGS sequence"/>
</dbReference>
<evidence type="ECO:0000313" key="2">
    <source>
        <dbReference type="Proteomes" id="UP001470230"/>
    </source>
</evidence>
<keyword evidence="2" id="KW-1185">Reference proteome</keyword>
<dbReference type="EMBL" id="JAPFFF010000016">
    <property type="protein sequence ID" value="KAK8865313.1"/>
    <property type="molecule type" value="Genomic_DNA"/>
</dbReference>
<organism evidence="1 2">
    <name type="scientific">Tritrichomonas musculus</name>
    <dbReference type="NCBI Taxonomy" id="1915356"/>
    <lineage>
        <taxon>Eukaryota</taxon>
        <taxon>Metamonada</taxon>
        <taxon>Parabasalia</taxon>
        <taxon>Tritrichomonadida</taxon>
        <taxon>Tritrichomonadidae</taxon>
        <taxon>Tritrichomonas</taxon>
    </lineage>
</organism>
<comment type="caution">
    <text evidence="1">The sequence shown here is derived from an EMBL/GenBank/DDBJ whole genome shotgun (WGS) entry which is preliminary data.</text>
</comment>
<evidence type="ECO:0000313" key="1">
    <source>
        <dbReference type="EMBL" id="KAK8865313.1"/>
    </source>
</evidence>
<gene>
    <name evidence="1" type="ORF">M9Y10_010853</name>
</gene>
<protein>
    <submittedName>
        <fullName evidence="1">Uncharacterized protein</fullName>
    </submittedName>
</protein>
<accession>A0ABR2IN49</accession>
<sequence length="66" mass="7665">MARLQEPNRCQFEACNARTCNQEIVKFYTKLLNILASPAILYGEWKPISVLGECRDRIVAWKMGFE</sequence>
<proteinExistence type="predicted"/>
<name>A0ABR2IN49_9EUKA</name>